<proteinExistence type="predicted"/>
<keyword evidence="3" id="KW-1185">Reference proteome</keyword>
<evidence type="ECO:0000313" key="2">
    <source>
        <dbReference type="EMBL" id="MCH6266336.1"/>
    </source>
</evidence>
<reference evidence="1" key="1">
    <citation type="submission" date="2021-05" db="EMBL/GenBank/DDBJ databases">
        <title>Novel Bacillus species.</title>
        <authorList>
            <person name="Liu G."/>
        </authorList>
    </citation>
    <scope>NUCLEOTIDE SEQUENCE</scope>
    <source>
        <strain evidence="1 3">FJAT-50051</strain>
    </source>
</reference>
<evidence type="ECO:0000313" key="1">
    <source>
        <dbReference type="EMBL" id="MBS4179989.1"/>
    </source>
</evidence>
<name>A0A942STU4_9BACI</name>
<dbReference type="Proteomes" id="UP000677265">
    <property type="component" value="Unassembled WGS sequence"/>
</dbReference>
<dbReference type="EMBL" id="JAGYPE020000019">
    <property type="protein sequence ID" value="MCH6266336.1"/>
    <property type="molecule type" value="Genomic_DNA"/>
</dbReference>
<organism evidence="1">
    <name type="scientific">Neobacillus citreus</name>
    <dbReference type="NCBI Taxonomy" id="2833578"/>
    <lineage>
        <taxon>Bacteria</taxon>
        <taxon>Bacillati</taxon>
        <taxon>Bacillota</taxon>
        <taxon>Bacilli</taxon>
        <taxon>Bacillales</taxon>
        <taxon>Bacillaceae</taxon>
        <taxon>Neobacillus</taxon>
    </lineage>
</organism>
<sequence length="83" mass="9027">MPIEEGAKFQISQGAQGFFNSADLLTVISNNGVTVQFTLGEGKGYGAMPVDHMNYLLKRSNLTKIQNKRALLSPSEGTEEHIS</sequence>
<evidence type="ECO:0000313" key="3">
    <source>
        <dbReference type="Proteomes" id="UP000677265"/>
    </source>
</evidence>
<dbReference type="RefSeq" id="WP_213115605.1">
    <property type="nucleotide sequence ID" value="NZ_JAGYPE020000019.1"/>
</dbReference>
<accession>A0A942STU4</accession>
<protein>
    <submittedName>
        <fullName evidence="1">Uncharacterized protein</fullName>
    </submittedName>
</protein>
<dbReference type="AlphaFoldDB" id="A0A942STU4"/>
<gene>
    <name evidence="1" type="ORF">KHB02_01170</name>
    <name evidence="2" type="ORF">KHB02_012470</name>
</gene>
<comment type="caution">
    <text evidence="1">The sequence shown here is derived from an EMBL/GenBank/DDBJ whole genome shotgun (WGS) entry which is preliminary data.</text>
</comment>
<dbReference type="EMBL" id="JAGYPE010000001">
    <property type="protein sequence ID" value="MBS4179989.1"/>
    <property type="molecule type" value="Genomic_DNA"/>
</dbReference>